<dbReference type="Gene3D" id="1.10.10.10">
    <property type="entry name" value="Winged helix-like DNA-binding domain superfamily/Winged helix DNA-binding domain"/>
    <property type="match status" value="1"/>
</dbReference>
<dbReference type="SUPFAM" id="SSF46785">
    <property type="entry name" value="Winged helix' DNA-binding domain"/>
    <property type="match status" value="1"/>
</dbReference>
<reference evidence="4 5" key="1">
    <citation type="submission" date="2016-11" db="EMBL/GenBank/DDBJ databases">
        <title>Identification of Bacillus cereus isolated from egg-white.</title>
        <authorList>
            <person name="Soni A."/>
            <person name="Oey I."/>
            <person name="Silcock P."/>
            <person name="Bremer P."/>
        </authorList>
    </citation>
    <scope>NUCLEOTIDE SEQUENCE [LARGE SCALE GENOMIC DNA]</scope>
    <source>
        <strain evidence="4 5">NZAS03</strain>
    </source>
</reference>
<accession>A0A1C4AAF2</accession>
<sequence>MSKLSNTLRMIELLHGRGKMKISELAEELEVKERMIRIYRDELEKAGIFIESERGRGGGYYISNTSLFPIKNLSHKELRALTFAIEQLLSKGNSIYSGDAQVALDKLKALRKLEKDRDRHIYFVQRSRPNYEFSDENRKYIQLQEAFGARCKVKIQYEKRSGERSERIIAPYGFIHYNEFFYCIAMCDRRKDTRMFKLSRIKDIQIIYDTYTIPEGFDIQKEFPRFGIMNEPLEVELLIHPPFSVSVPESIWGDNQIIEHNPDGSIRFHATMSGKESIKKWILGMGAAVEVIKPDSLREDIIQEGRKLLKLYGK</sequence>
<name>A0A1C4AAF2_BACCE</name>
<evidence type="ECO:0000313" key="4">
    <source>
        <dbReference type="EMBL" id="OKA33838.1"/>
    </source>
</evidence>
<dbReference type="PANTHER" id="PTHR34580:SF1">
    <property type="entry name" value="PROTEIN PAFC"/>
    <property type="match status" value="1"/>
</dbReference>
<evidence type="ECO:0000259" key="1">
    <source>
        <dbReference type="Pfam" id="PF08279"/>
    </source>
</evidence>
<evidence type="ECO:0000313" key="5">
    <source>
        <dbReference type="Proteomes" id="UP000186535"/>
    </source>
</evidence>
<evidence type="ECO:0000259" key="2">
    <source>
        <dbReference type="Pfam" id="PF13280"/>
    </source>
</evidence>
<dbReference type="InterPro" id="IPR051534">
    <property type="entry name" value="CBASS_pafABC_assoc_protein"/>
</dbReference>
<dbReference type="InterPro" id="IPR057727">
    <property type="entry name" value="WCX_dom"/>
</dbReference>
<comment type="caution">
    <text evidence="4">The sequence shown here is derived from an EMBL/GenBank/DDBJ whole genome shotgun (WGS) entry which is preliminary data.</text>
</comment>
<feature type="domain" description="WCX" evidence="3">
    <location>
        <begin position="231"/>
        <end position="309"/>
    </location>
</feature>
<dbReference type="PANTHER" id="PTHR34580">
    <property type="match status" value="1"/>
</dbReference>
<dbReference type="InterPro" id="IPR036390">
    <property type="entry name" value="WH_DNA-bd_sf"/>
</dbReference>
<feature type="domain" description="WYL" evidence="2">
    <location>
        <begin position="142"/>
        <end position="206"/>
    </location>
</feature>
<dbReference type="Proteomes" id="UP000186535">
    <property type="component" value="Unassembled WGS sequence"/>
</dbReference>
<feature type="domain" description="Helix-turn-helix type 11" evidence="1">
    <location>
        <begin position="9"/>
        <end position="60"/>
    </location>
</feature>
<dbReference type="RefSeq" id="WP_073518923.1">
    <property type="nucleotide sequence ID" value="NZ_MPOM01000009.1"/>
</dbReference>
<dbReference type="InterPro" id="IPR026881">
    <property type="entry name" value="WYL_dom"/>
</dbReference>
<dbReference type="Pfam" id="PF25583">
    <property type="entry name" value="WCX"/>
    <property type="match status" value="1"/>
</dbReference>
<dbReference type="InterPro" id="IPR036388">
    <property type="entry name" value="WH-like_DNA-bd_sf"/>
</dbReference>
<dbReference type="InterPro" id="IPR013196">
    <property type="entry name" value="HTH_11"/>
</dbReference>
<dbReference type="EMBL" id="MPON01000011">
    <property type="protein sequence ID" value="OKA33838.1"/>
    <property type="molecule type" value="Genomic_DNA"/>
</dbReference>
<dbReference type="Pfam" id="PF13280">
    <property type="entry name" value="WYL"/>
    <property type="match status" value="1"/>
</dbReference>
<dbReference type="Pfam" id="PF08279">
    <property type="entry name" value="HTH_11"/>
    <property type="match status" value="1"/>
</dbReference>
<organism evidence="4 5">
    <name type="scientific">Bacillus cereus</name>
    <dbReference type="NCBI Taxonomy" id="1396"/>
    <lineage>
        <taxon>Bacteria</taxon>
        <taxon>Bacillati</taxon>
        <taxon>Bacillota</taxon>
        <taxon>Bacilli</taxon>
        <taxon>Bacillales</taxon>
        <taxon>Bacillaceae</taxon>
        <taxon>Bacillus</taxon>
        <taxon>Bacillus cereus group</taxon>
    </lineage>
</organism>
<dbReference type="PROSITE" id="PS52050">
    <property type="entry name" value="WYL"/>
    <property type="match status" value="1"/>
</dbReference>
<protein>
    <submittedName>
        <fullName evidence="4">Transcriptional regulator</fullName>
    </submittedName>
</protein>
<proteinExistence type="predicted"/>
<evidence type="ECO:0000259" key="3">
    <source>
        <dbReference type="Pfam" id="PF25583"/>
    </source>
</evidence>
<dbReference type="AlphaFoldDB" id="A0A1C4AAF2"/>
<gene>
    <name evidence="4" type="ORF">BJR07_25710</name>
</gene>